<evidence type="ECO:0000313" key="3">
    <source>
        <dbReference type="EMBL" id="SHI57075.1"/>
    </source>
</evidence>
<dbReference type="Proteomes" id="UP000184452">
    <property type="component" value="Unassembled WGS sequence"/>
</dbReference>
<dbReference type="InterPro" id="IPR016130">
    <property type="entry name" value="Tyr_Pase_AS"/>
</dbReference>
<dbReference type="AlphaFoldDB" id="A0A1M6C7S0"/>
<organism evidence="3 4">
    <name type="scientific">Nocardiopsis flavescens</name>
    <dbReference type="NCBI Taxonomy" id="758803"/>
    <lineage>
        <taxon>Bacteria</taxon>
        <taxon>Bacillati</taxon>
        <taxon>Actinomycetota</taxon>
        <taxon>Actinomycetes</taxon>
        <taxon>Streptosporangiales</taxon>
        <taxon>Nocardiopsidaceae</taxon>
        <taxon>Nocardiopsis</taxon>
    </lineage>
</organism>
<name>A0A1M6C7S0_9ACTN</name>
<dbReference type="SUPFAM" id="SSF52799">
    <property type="entry name" value="(Phosphotyrosine protein) phosphatases II"/>
    <property type="match status" value="1"/>
</dbReference>
<dbReference type="InterPro" id="IPR026893">
    <property type="entry name" value="Tyr/Ser_Pase_IphP-type"/>
</dbReference>
<reference evidence="3 4" key="1">
    <citation type="submission" date="2016-11" db="EMBL/GenBank/DDBJ databases">
        <authorList>
            <person name="Jaros S."/>
            <person name="Januszkiewicz K."/>
            <person name="Wedrychowicz H."/>
        </authorList>
    </citation>
    <scope>NUCLEOTIDE SEQUENCE [LARGE SCALE GENOMIC DNA]</scope>
    <source>
        <strain evidence="3 4">CGMCC 4.5723</strain>
    </source>
</reference>
<dbReference type="Gene3D" id="3.90.190.10">
    <property type="entry name" value="Protein tyrosine phosphatase superfamily"/>
    <property type="match status" value="1"/>
</dbReference>
<dbReference type="PANTHER" id="PTHR31126">
    <property type="entry name" value="TYROSINE-PROTEIN PHOSPHATASE"/>
    <property type="match status" value="1"/>
</dbReference>
<accession>A0A1M6C7S0</accession>
<dbReference type="EMBL" id="FQZK01000001">
    <property type="protein sequence ID" value="SHI57075.1"/>
    <property type="molecule type" value="Genomic_DNA"/>
</dbReference>
<sequence>MSESRQVAWDGFFNARDLGGLPVRGGGTTRTGAFIRSADLRFVTARGWRAAHDAGVRTVVDLRNPHEIRPVEGEGPTARGGAAAFPPEEGGTPHPPGMTRLEVPLDDVGDTAFRQDLDRRGLNGTPLYFRPFLDRKAERCAAVLTALARSGPGGVLFHCGAGRDRTGLVGLLLLALAGVEPEAIADDYALSTAALGPLFAALGRPDQGPAAEALMAGRGLTPRGAVLDVLHGLDARAYLLEAGVPEADLARIRSRLLP</sequence>
<evidence type="ECO:0000256" key="2">
    <source>
        <dbReference type="SAM" id="MobiDB-lite"/>
    </source>
</evidence>
<protein>
    <submittedName>
        <fullName evidence="3">Protein tyrosine/serine phosphatase</fullName>
    </submittedName>
</protein>
<dbReference type="GO" id="GO:0004721">
    <property type="term" value="F:phosphoprotein phosphatase activity"/>
    <property type="evidence" value="ECO:0007669"/>
    <property type="project" value="InterPro"/>
</dbReference>
<gene>
    <name evidence="3" type="ORF">SAMN05421803_101614</name>
</gene>
<comment type="similarity">
    <text evidence="1">Belongs to the protein-tyrosine phosphatase family.</text>
</comment>
<evidence type="ECO:0000313" key="4">
    <source>
        <dbReference type="Proteomes" id="UP000184452"/>
    </source>
</evidence>
<feature type="compositionally biased region" description="Low complexity" evidence="2">
    <location>
        <begin position="79"/>
        <end position="92"/>
    </location>
</feature>
<feature type="region of interest" description="Disordered" evidence="2">
    <location>
        <begin position="68"/>
        <end position="96"/>
    </location>
</feature>
<dbReference type="PANTHER" id="PTHR31126:SF1">
    <property type="entry name" value="TYROSINE SPECIFIC PROTEIN PHOSPHATASES DOMAIN-CONTAINING PROTEIN"/>
    <property type="match status" value="1"/>
</dbReference>
<dbReference type="RefSeq" id="WP_073374610.1">
    <property type="nucleotide sequence ID" value="NZ_FQZK01000001.1"/>
</dbReference>
<keyword evidence="4" id="KW-1185">Reference proteome</keyword>
<dbReference type="InterPro" id="IPR029021">
    <property type="entry name" value="Prot-tyrosine_phosphatase-like"/>
</dbReference>
<proteinExistence type="inferred from homology"/>
<dbReference type="OrthoDB" id="1188001at2"/>
<dbReference type="PROSITE" id="PS00383">
    <property type="entry name" value="TYR_PHOSPHATASE_1"/>
    <property type="match status" value="1"/>
</dbReference>
<dbReference type="STRING" id="758803.SAMN05421803_101614"/>
<dbReference type="Pfam" id="PF13350">
    <property type="entry name" value="Y_phosphatase3"/>
    <property type="match status" value="1"/>
</dbReference>
<evidence type="ECO:0000256" key="1">
    <source>
        <dbReference type="ARBA" id="ARBA00009580"/>
    </source>
</evidence>